<dbReference type="InterPro" id="IPR001810">
    <property type="entry name" value="F-box_dom"/>
</dbReference>
<organism evidence="2 3">
    <name type="scientific">Theobroma cacao</name>
    <name type="common">Cacao</name>
    <name type="synonym">Cocoa</name>
    <dbReference type="NCBI Taxonomy" id="3641"/>
    <lineage>
        <taxon>Eukaryota</taxon>
        <taxon>Viridiplantae</taxon>
        <taxon>Streptophyta</taxon>
        <taxon>Embryophyta</taxon>
        <taxon>Tracheophyta</taxon>
        <taxon>Spermatophyta</taxon>
        <taxon>Magnoliopsida</taxon>
        <taxon>eudicotyledons</taxon>
        <taxon>Gunneridae</taxon>
        <taxon>Pentapetalae</taxon>
        <taxon>rosids</taxon>
        <taxon>malvids</taxon>
        <taxon>Malvales</taxon>
        <taxon>Malvaceae</taxon>
        <taxon>Byttnerioideae</taxon>
        <taxon>Theobroma</taxon>
    </lineage>
</organism>
<accession>A0A061F4K4</accession>
<sequence>MSPKMEAEEIIKTEEKKPYCLCRLPEDVLTIILRYLSVLDYIQFRAVSKCWRLAFSSCASSTTSQQHPERELPWFVVLKTEPVLGMFHWVCMPEKENLIGLAMEVGVKGPIINAVFAKGILYYLHSNGQLNAFDAVHHNYIHIAHIQGLGSDFYTFSRLTTYEDSEYLFPTDVKEAIEREREVTSVDSFNPGAWCLVYRSGGTFECRWHQFTSDRTVYYDLEELSCHVRNECSTFLMWFDPLGVEPSDPLLT</sequence>
<evidence type="ECO:0000313" key="2">
    <source>
        <dbReference type="EMBL" id="EOY12245.1"/>
    </source>
</evidence>
<dbReference type="InParanoid" id="A0A061F4K4"/>
<proteinExistence type="predicted"/>
<feature type="domain" description="F-box" evidence="1">
    <location>
        <begin position="18"/>
        <end position="52"/>
    </location>
</feature>
<evidence type="ECO:0000313" key="3">
    <source>
        <dbReference type="Proteomes" id="UP000026915"/>
    </source>
</evidence>
<dbReference type="AlphaFoldDB" id="A0A061F4K4"/>
<dbReference type="Proteomes" id="UP000026915">
    <property type="component" value="Chromosome 7"/>
</dbReference>
<evidence type="ECO:0000259" key="1">
    <source>
        <dbReference type="PROSITE" id="PS50181"/>
    </source>
</evidence>
<protein>
    <recommendedName>
        <fullName evidence="1">F-box domain-containing protein</fullName>
    </recommendedName>
</protein>
<dbReference type="Gene3D" id="1.20.1280.50">
    <property type="match status" value="1"/>
</dbReference>
<dbReference type="SMART" id="SM00256">
    <property type="entry name" value="FBOX"/>
    <property type="match status" value="1"/>
</dbReference>
<dbReference type="InterPro" id="IPR036047">
    <property type="entry name" value="F-box-like_dom_sf"/>
</dbReference>
<dbReference type="HOGENOM" id="CLU_1104367_0_0_1"/>
<gene>
    <name evidence="2" type="ORF">TCM_030808</name>
</gene>
<keyword evidence="3" id="KW-1185">Reference proteome</keyword>
<dbReference type="SUPFAM" id="SSF81383">
    <property type="entry name" value="F-box domain"/>
    <property type="match status" value="1"/>
</dbReference>
<dbReference type="PROSITE" id="PS50181">
    <property type="entry name" value="FBOX"/>
    <property type="match status" value="1"/>
</dbReference>
<dbReference type="Pfam" id="PF00646">
    <property type="entry name" value="F-box"/>
    <property type="match status" value="1"/>
</dbReference>
<reference evidence="2 3" key="1">
    <citation type="journal article" date="2013" name="Genome Biol.">
        <title>The genome sequence of the most widely cultivated cacao type and its use to identify candidate genes regulating pod color.</title>
        <authorList>
            <person name="Motamayor J.C."/>
            <person name="Mockaitis K."/>
            <person name="Schmutz J."/>
            <person name="Haiminen N."/>
            <person name="Iii D.L."/>
            <person name="Cornejo O."/>
            <person name="Findley S.D."/>
            <person name="Zheng P."/>
            <person name="Utro F."/>
            <person name="Royaert S."/>
            <person name="Saski C."/>
            <person name="Jenkins J."/>
            <person name="Podicheti R."/>
            <person name="Zhao M."/>
            <person name="Scheffler B.E."/>
            <person name="Stack J.C."/>
            <person name="Feltus F.A."/>
            <person name="Mustiga G.M."/>
            <person name="Amores F."/>
            <person name="Phillips W."/>
            <person name="Marelli J.P."/>
            <person name="May G.D."/>
            <person name="Shapiro H."/>
            <person name="Ma J."/>
            <person name="Bustamante C.D."/>
            <person name="Schnell R.J."/>
            <person name="Main D."/>
            <person name="Gilbert D."/>
            <person name="Parida L."/>
            <person name="Kuhn D.N."/>
        </authorList>
    </citation>
    <scope>NUCLEOTIDE SEQUENCE [LARGE SCALE GENOMIC DNA]</scope>
    <source>
        <strain evidence="3">cv. Matina 1-6</strain>
    </source>
</reference>
<dbReference type="CDD" id="cd09917">
    <property type="entry name" value="F-box_SF"/>
    <property type="match status" value="1"/>
</dbReference>
<name>A0A061F4K4_THECC</name>
<dbReference type="EMBL" id="CM001885">
    <property type="protein sequence ID" value="EOY12245.1"/>
    <property type="molecule type" value="Genomic_DNA"/>
</dbReference>
<dbReference type="Gramene" id="EOY12245">
    <property type="protein sequence ID" value="EOY12245"/>
    <property type="gene ID" value="TCM_030808"/>
</dbReference>